<organism evidence="2 3">
    <name type="scientific">Ophiocordyceps camponoti-floridani</name>
    <dbReference type="NCBI Taxonomy" id="2030778"/>
    <lineage>
        <taxon>Eukaryota</taxon>
        <taxon>Fungi</taxon>
        <taxon>Dikarya</taxon>
        <taxon>Ascomycota</taxon>
        <taxon>Pezizomycotina</taxon>
        <taxon>Sordariomycetes</taxon>
        <taxon>Hypocreomycetidae</taxon>
        <taxon>Hypocreales</taxon>
        <taxon>Ophiocordycipitaceae</taxon>
        <taxon>Ophiocordyceps</taxon>
    </lineage>
</organism>
<sequence>MAPQILPDPVPPVAVSTPDPAPESLRQIPTSYPAPLGYDPGRTAPRQPTRSEKDDKAEASQPPARPFSPPLPDRSLYELPPPDVPNEHPDSRRMAAFAKGWDKGNRFGGERFELFDDTINAFM</sequence>
<keyword evidence="3" id="KW-1185">Reference proteome</keyword>
<protein>
    <submittedName>
        <fullName evidence="2">Uncharacterized protein</fullName>
    </submittedName>
</protein>
<evidence type="ECO:0000256" key="1">
    <source>
        <dbReference type="SAM" id="MobiDB-lite"/>
    </source>
</evidence>
<comment type="caution">
    <text evidence="2">The sequence shown here is derived from an EMBL/GenBank/DDBJ whole genome shotgun (WGS) entry which is preliminary data.</text>
</comment>
<name>A0A8H4Q9V2_9HYPO</name>
<feature type="compositionally biased region" description="Pro residues" evidence="1">
    <location>
        <begin position="1"/>
        <end position="12"/>
    </location>
</feature>
<evidence type="ECO:0000313" key="2">
    <source>
        <dbReference type="EMBL" id="KAF4591841.1"/>
    </source>
</evidence>
<dbReference type="EMBL" id="JAACLJ010000002">
    <property type="protein sequence ID" value="KAF4591841.1"/>
    <property type="molecule type" value="Genomic_DNA"/>
</dbReference>
<feature type="compositionally biased region" description="Pro residues" evidence="1">
    <location>
        <begin position="63"/>
        <end position="72"/>
    </location>
</feature>
<accession>A0A8H4Q9V2</accession>
<dbReference type="AlphaFoldDB" id="A0A8H4Q9V2"/>
<feature type="region of interest" description="Disordered" evidence="1">
    <location>
        <begin position="1"/>
        <end position="91"/>
    </location>
</feature>
<dbReference type="Proteomes" id="UP000562929">
    <property type="component" value="Unassembled WGS sequence"/>
</dbReference>
<dbReference type="OrthoDB" id="3599631at2759"/>
<evidence type="ECO:0000313" key="3">
    <source>
        <dbReference type="Proteomes" id="UP000562929"/>
    </source>
</evidence>
<reference evidence="2 3" key="1">
    <citation type="journal article" date="2020" name="G3 (Bethesda)">
        <title>Genetic Underpinnings of Host Manipulation by Ophiocordyceps as Revealed by Comparative Transcriptomics.</title>
        <authorList>
            <person name="Will I."/>
            <person name="Das B."/>
            <person name="Trinh T."/>
            <person name="Brachmann A."/>
            <person name="Ohm R.A."/>
            <person name="de Bekker C."/>
        </authorList>
    </citation>
    <scope>NUCLEOTIDE SEQUENCE [LARGE SCALE GENOMIC DNA]</scope>
    <source>
        <strain evidence="2 3">EC05</strain>
    </source>
</reference>
<feature type="compositionally biased region" description="Basic and acidic residues" evidence="1">
    <location>
        <begin position="49"/>
        <end position="58"/>
    </location>
</feature>
<gene>
    <name evidence="2" type="ORF">GQ602_002140</name>
</gene>
<proteinExistence type="predicted"/>